<evidence type="ECO:0000313" key="10">
    <source>
        <dbReference type="Proteomes" id="UP001589818"/>
    </source>
</evidence>
<comment type="catalytic activity">
    <reaction evidence="1">
        <text>ATP + protein L-histidine = ADP + protein N-phospho-L-histidine.</text>
        <dbReference type="EC" id="2.7.13.3"/>
    </reaction>
</comment>
<dbReference type="Pfam" id="PF07730">
    <property type="entry name" value="HisKA_3"/>
    <property type="match status" value="1"/>
</dbReference>
<evidence type="ECO:0000256" key="6">
    <source>
        <dbReference type="SAM" id="Phobius"/>
    </source>
</evidence>
<evidence type="ECO:0000256" key="4">
    <source>
        <dbReference type="ARBA" id="ARBA00022777"/>
    </source>
</evidence>
<evidence type="ECO:0000313" key="9">
    <source>
        <dbReference type="EMBL" id="MFC0393801.1"/>
    </source>
</evidence>
<feature type="transmembrane region" description="Helical" evidence="6">
    <location>
        <begin position="39"/>
        <end position="58"/>
    </location>
</feature>
<proteinExistence type="predicted"/>
<accession>A0ABV6JD20</accession>
<keyword evidence="3" id="KW-0808">Transferase</keyword>
<dbReference type="GO" id="GO:0016301">
    <property type="term" value="F:kinase activity"/>
    <property type="evidence" value="ECO:0007669"/>
    <property type="project" value="UniProtKB-KW"/>
</dbReference>
<feature type="transmembrane region" description="Helical" evidence="6">
    <location>
        <begin position="135"/>
        <end position="153"/>
    </location>
</feature>
<dbReference type="InterPro" id="IPR011712">
    <property type="entry name" value="Sig_transdc_His_kin_sub3_dim/P"/>
</dbReference>
<evidence type="ECO:0000259" key="7">
    <source>
        <dbReference type="Pfam" id="PF07730"/>
    </source>
</evidence>
<dbReference type="InterPro" id="IPR050482">
    <property type="entry name" value="Sensor_HK_TwoCompSys"/>
</dbReference>
<keyword evidence="6" id="KW-0812">Transmembrane</keyword>
<dbReference type="EMBL" id="JBHLVF010000034">
    <property type="protein sequence ID" value="MFC0393801.1"/>
    <property type="molecule type" value="Genomic_DNA"/>
</dbReference>
<dbReference type="PANTHER" id="PTHR24421:SF63">
    <property type="entry name" value="SENSOR HISTIDINE KINASE DESK"/>
    <property type="match status" value="1"/>
</dbReference>
<dbReference type="Gene3D" id="3.30.565.10">
    <property type="entry name" value="Histidine kinase-like ATPase, C-terminal domain"/>
    <property type="match status" value="1"/>
</dbReference>
<protein>
    <recommendedName>
        <fullName evidence="2">histidine kinase</fullName>
        <ecNumber evidence="2">2.7.13.3</ecNumber>
    </recommendedName>
</protein>
<keyword evidence="4 9" id="KW-0418">Kinase</keyword>
<dbReference type="SUPFAM" id="SSF55874">
    <property type="entry name" value="ATPase domain of HSP90 chaperone/DNA topoisomerase II/histidine kinase"/>
    <property type="match status" value="1"/>
</dbReference>
<feature type="transmembrane region" description="Helical" evidence="6">
    <location>
        <begin position="12"/>
        <end position="32"/>
    </location>
</feature>
<comment type="caution">
    <text evidence="9">The sequence shown here is derived from an EMBL/GenBank/DDBJ whole genome shotgun (WGS) entry which is preliminary data.</text>
</comment>
<feature type="domain" description="Signal transduction histidine kinase subgroup 3 dimerisation and phosphoacceptor" evidence="7">
    <location>
        <begin position="177"/>
        <end position="240"/>
    </location>
</feature>
<keyword evidence="6" id="KW-1133">Transmembrane helix</keyword>
<keyword evidence="10" id="KW-1185">Reference proteome</keyword>
<keyword evidence="6" id="KW-0472">Membrane</keyword>
<dbReference type="InterPro" id="IPR036890">
    <property type="entry name" value="HATPase_C_sf"/>
</dbReference>
<sequence length="382" mass="42910">MKNKQTRPREGPPFVFTFIWLFYLAFPLHTMLQQPIGEMVVDSILILVFAASYIISFRYHKGRFGLIIVMLLIVAVFCIRYHENFLYMAFYPSPVIGTLRSTRRMLLAMGAMLLLFGSISLHYELYSDSDQMLSLLPAIMVMLLMPVAMRYGWRSRELRGKLTLANEEIARLSKNEERQRISRDLHDTLGHTLSLITLKSELAEKLIVKNPERAVKEVRDIQDTSRAALNQVRELVSGMNTVTIQDEVDHAKQILAAAGIVLETKGDFDTHVESTIIDNILGMCLREAVTNVVKHSQARMCTIERAEEPGRILLSVTDNGKGVVNHEGNPAVGCNGIKGMKERLKLVEGELLFEPDGGRVGTRLTFIVPLVAKSIVKGGAEE</sequence>
<feature type="transmembrane region" description="Helical" evidence="6">
    <location>
        <begin position="104"/>
        <end position="123"/>
    </location>
</feature>
<evidence type="ECO:0000259" key="8">
    <source>
        <dbReference type="Pfam" id="PF23540"/>
    </source>
</evidence>
<dbReference type="Pfam" id="PF23540">
    <property type="entry name" value="DesK_N"/>
    <property type="match status" value="1"/>
</dbReference>
<name>A0ABV6JD20_9BACL</name>
<feature type="domain" description="DesK/YvfT N-terminal" evidence="8">
    <location>
        <begin position="15"/>
        <end position="146"/>
    </location>
</feature>
<reference evidence="9 10" key="1">
    <citation type="submission" date="2024-09" db="EMBL/GenBank/DDBJ databases">
        <authorList>
            <person name="Sun Q."/>
            <person name="Mori K."/>
        </authorList>
    </citation>
    <scope>NUCLEOTIDE SEQUENCE [LARGE SCALE GENOMIC DNA]</scope>
    <source>
        <strain evidence="9 10">CCM 4839</strain>
    </source>
</reference>
<dbReference type="PANTHER" id="PTHR24421">
    <property type="entry name" value="NITRATE/NITRITE SENSOR PROTEIN NARX-RELATED"/>
    <property type="match status" value="1"/>
</dbReference>
<gene>
    <name evidence="9" type="ORF">ACFFJ8_20830</name>
</gene>
<dbReference type="Gene3D" id="1.20.5.1930">
    <property type="match status" value="1"/>
</dbReference>
<keyword evidence="5" id="KW-0902">Two-component regulatory system</keyword>
<dbReference type="RefSeq" id="WP_204820530.1">
    <property type="nucleotide sequence ID" value="NZ_JANHOF010000013.1"/>
</dbReference>
<feature type="transmembrane region" description="Helical" evidence="6">
    <location>
        <begin position="64"/>
        <end position="83"/>
    </location>
</feature>
<dbReference type="EC" id="2.7.13.3" evidence="2"/>
<evidence type="ECO:0000256" key="1">
    <source>
        <dbReference type="ARBA" id="ARBA00000085"/>
    </source>
</evidence>
<dbReference type="Proteomes" id="UP001589818">
    <property type="component" value="Unassembled WGS sequence"/>
</dbReference>
<evidence type="ECO:0000256" key="3">
    <source>
        <dbReference type="ARBA" id="ARBA00022679"/>
    </source>
</evidence>
<organism evidence="9 10">
    <name type="scientific">Paenibacillus mendelii</name>
    <dbReference type="NCBI Taxonomy" id="206163"/>
    <lineage>
        <taxon>Bacteria</taxon>
        <taxon>Bacillati</taxon>
        <taxon>Bacillota</taxon>
        <taxon>Bacilli</taxon>
        <taxon>Bacillales</taxon>
        <taxon>Paenibacillaceae</taxon>
        <taxon>Paenibacillus</taxon>
    </lineage>
</organism>
<dbReference type="InterPro" id="IPR056374">
    <property type="entry name" value="DesK/YvfT_N"/>
</dbReference>
<evidence type="ECO:0000256" key="5">
    <source>
        <dbReference type="ARBA" id="ARBA00023012"/>
    </source>
</evidence>
<dbReference type="CDD" id="cd16917">
    <property type="entry name" value="HATPase_UhpB-NarQ-NarX-like"/>
    <property type="match status" value="1"/>
</dbReference>
<evidence type="ECO:0000256" key="2">
    <source>
        <dbReference type="ARBA" id="ARBA00012438"/>
    </source>
</evidence>